<dbReference type="Proteomes" id="UP000198793">
    <property type="component" value="Unassembled WGS sequence"/>
</dbReference>
<dbReference type="EMBL" id="FNIT01000001">
    <property type="protein sequence ID" value="SDN60362.1"/>
    <property type="molecule type" value="Genomic_DNA"/>
</dbReference>
<accession>A0A1H0CR28</accession>
<keyword evidence="1" id="KW-0472">Membrane</keyword>
<dbReference type="PANTHER" id="PTHR40057">
    <property type="entry name" value="SLR1162 PROTEIN"/>
    <property type="match status" value="1"/>
</dbReference>
<dbReference type="PANTHER" id="PTHR40057:SF1">
    <property type="entry name" value="SLR1162 PROTEIN"/>
    <property type="match status" value="1"/>
</dbReference>
<evidence type="ECO:0000313" key="3">
    <source>
        <dbReference type="Proteomes" id="UP000198793"/>
    </source>
</evidence>
<keyword evidence="1" id="KW-0812">Transmembrane</keyword>
<evidence type="ECO:0008006" key="4">
    <source>
        <dbReference type="Google" id="ProtNLM"/>
    </source>
</evidence>
<dbReference type="STRING" id="1166073.SAMN05192530_101426"/>
<dbReference type="InterPro" id="IPR038762">
    <property type="entry name" value="ABM_predict"/>
</dbReference>
<keyword evidence="3" id="KW-1185">Reference proteome</keyword>
<protein>
    <recommendedName>
        <fullName evidence="4">ABM domain-containing protein</fullName>
    </recommendedName>
</protein>
<evidence type="ECO:0000313" key="2">
    <source>
        <dbReference type="EMBL" id="SDN60362.1"/>
    </source>
</evidence>
<feature type="transmembrane region" description="Helical" evidence="1">
    <location>
        <begin position="124"/>
        <end position="144"/>
    </location>
</feature>
<proteinExistence type="predicted"/>
<gene>
    <name evidence="2" type="ORF">SAMN05192530_101426</name>
</gene>
<dbReference type="InterPro" id="IPR011008">
    <property type="entry name" value="Dimeric_a/b-barrel"/>
</dbReference>
<organism evidence="2 3">
    <name type="scientific">Aureimonas jatrophae</name>
    <dbReference type="NCBI Taxonomy" id="1166073"/>
    <lineage>
        <taxon>Bacteria</taxon>
        <taxon>Pseudomonadati</taxon>
        <taxon>Pseudomonadota</taxon>
        <taxon>Alphaproteobacteria</taxon>
        <taxon>Hyphomicrobiales</taxon>
        <taxon>Aurantimonadaceae</taxon>
        <taxon>Aureimonas</taxon>
    </lineage>
</organism>
<keyword evidence="1" id="KW-1133">Transmembrane helix</keyword>
<reference evidence="2 3" key="1">
    <citation type="submission" date="2016-10" db="EMBL/GenBank/DDBJ databases">
        <authorList>
            <person name="de Groot N.N."/>
        </authorList>
    </citation>
    <scope>NUCLEOTIDE SEQUENCE [LARGE SCALE GENOMIC DNA]</scope>
    <source>
        <strain evidence="3">L7-484,KACC 16230,DSM 25025</strain>
    </source>
</reference>
<feature type="transmembrane region" description="Helical" evidence="1">
    <location>
        <begin position="150"/>
        <end position="173"/>
    </location>
</feature>
<dbReference type="SUPFAM" id="SSF54909">
    <property type="entry name" value="Dimeric alpha+beta barrel"/>
    <property type="match status" value="1"/>
</dbReference>
<evidence type="ECO:0000256" key="1">
    <source>
        <dbReference type="SAM" id="Phobius"/>
    </source>
</evidence>
<name>A0A1H0CR28_9HYPH</name>
<dbReference type="Gene3D" id="3.30.70.100">
    <property type="match status" value="1"/>
</dbReference>
<dbReference type="AlphaFoldDB" id="A0A1H0CR28"/>
<sequence>MTPNNEASVTTDEGPQACLVVTRIVAPNKEDDLRRWTDGVGDAARAADGFAAMLRFRQTGGLSHNVFLFQSAADLDRWEGTRRYHQLMEDGDRFSTARRQRLDPGNGIAQLPAESDSPKWKRFMMTYVAVLPIVLVVNVALNALPQPLPALAQAVVSSLILVAAMTWAVLPFVSRRLKPWVVRDERGRARIER</sequence>